<feature type="compositionally biased region" description="Basic and acidic residues" evidence="1">
    <location>
        <begin position="2478"/>
        <end position="2495"/>
    </location>
</feature>
<dbReference type="Proteomes" id="UP000076420">
    <property type="component" value="Unassembled WGS sequence"/>
</dbReference>
<feature type="compositionally biased region" description="Basic and acidic residues" evidence="1">
    <location>
        <begin position="1618"/>
        <end position="1641"/>
    </location>
</feature>
<feature type="region of interest" description="Disordered" evidence="1">
    <location>
        <begin position="4451"/>
        <end position="4511"/>
    </location>
</feature>
<dbReference type="VEuPathDB" id="VectorBase:BGLB006321"/>
<feature type="region of interest" description="Disordered" evidence="1">
    <location>
        <begin position="2701"/>
        <end position="2770"/>
    </location>
</feature>
<feature type="compositionally biased region" description="Basic and acidic residues" evidence="1">
    <location>
        <begin position="2645"/>
        <end position="2657"/>
    </location>
</feature>
<feature type="region of interest" description="Disordered" evidence="1">
    <location>
        <begin position="5137"/>
        <end position="5272"/>
    </location>
</feature>
<dbReference type="EnsemblMetazoa" id="BGLB006321-RB">
    <property type="protein sequence ID" value="BGLB006321-PB"/>
    <property type="gene ID" value="BGLB006321"/>
</dbReference>
<feature type="compositionally biased region" description="Basic and acidic residues" evidence="1">
    <location>
        <begin position="3620"/>
        <end position="3634"/>
    </location>
</feature>
<feature type="region of interest" description="Disordered" evidence="1">
    <location>
        <begin position="1409"/>
        <end position="1508"/>
    </location>
</feature>
<feature type="compositionally biased region" description="Basic and acidic residues" evidence="1">
    <location>
        <begin position="1553"/>
        <end position="1576"/>
    </location>
</feature>
<reference evidence="2" key="1">
    <citation type="submission" date="2020-05" db="UniProtKB">
        <authorList>
            <consortium name="EnsemblMetazoa"/>
        </authorList>
    </citation>
    <scope>IDENTIFICATION</scope>
    <source>
        <strain evidence="2">BB02</strain>
    </source>
</reference>
<feature type="compositionally biased region" description="Acidic residues" evidence="1">
    <location>
        <begin position="3117"/>
        <end position="3126"/>
    </location>
</feature>
<feature type="region of interest" description="Disordered" evidence="1">
    <location>
        <begin position="445"/>
        <end position="466"/>
    </location>
</feature>
<feature type="compositionally biased region" description="Basic and acidic residues" evidence="1">
    <location>
        <begin position="1295"/>
        <end position="1305"/>
    </location>
</feature>
<feature type="compositionally biased region" description="Basic and acidic residues" evidence="1">
    <location>
        <begin position="4304"/>
        <end position="4319"/>
    </location>
</feature>
<feature type="compositionally biased region" description="Polar residues" evidence="1">
    <location>
        <begin position="3878"/>
        <end position="3896"/>
    </location>
</feature>
<feature type="compositionally biased region" description="Polar residues" evidence="1">
    <location>
        <begin position="4712"/>
        <end position="4723"/>
    </location>
</feature>
<feature type="compositionally biased region" description="Basic and acidic residues" evidence="1">
    <location>
        <begin position="4689"/>
        <end position="4707"/>
    </location>
</feature>
<feature type="compositionally biased region" description="Acidic residues" evidence="1">
    <location>
        <begin position="2273"/>
        <end position="2283"/>
    </location>
</feature>
<feature type="compositionally biased region" description="Low complexity" evidence="1">
    <location>
        <begin position="4669"/>
        <end position="4686"/>
    </location>
</feature>
<feature type="region of interest" description="Disordered" evidence="1">
    <location>
        <begin position="510"/>
        <end position="534"/>
    </location>
</feature>
<feature type="compositionally biased region" description="Polar residues" evidence="1">
    <location>
        <begin position="3472"/>
        <end position="3483"/>
    </location>
</feature>
<feature type="compositionally biased region" description="Basic and acidic residues" evidence="1">
    <location>
        <begin position="4938"/>
        <end position="4956"/>
    </location>
</feature>
<feature type="compositionally biased region" description="Polar residues" evidence="1">
    <location>
        <begin position="2238"/>
        <end position="2250"/>
    </location>
</feature>
<feature type="compositionally biased region" description="Polar residues" evidence="1">
    <location>
        <begin position="2598"/>
        <end position="2616"/>
    </location>
</feature>
<name>A0A2C9JQC9_BIOGL</name>
<feature type="region of interest" description="Disordered" evidence="1">
    <location>
        <begin position="3760"/>
        <end position="3808"/>
    </location>
</feature>
<feature type="compositionally biased region" description="Polar residues" evidence="1">
    <location>
        <begin position="2659"/>
        <end position="2672"/>
    </location>
</feature>
<feature type="compositionally biased region" description="Acidic residues" evidence="1">
    <location>
        <begin position="3090"/>
        <end position="3101"/>
    </location>
</feature>
<feature type="region of interest" description="Disordered" evidence="1">
    <location>
        <begin position="3876"/>
        <end position="3909"/>
    </location>
</feature>
<feature type="compositionally biased region" description="Acidic residues" evidence="1">
    <location>
        <begin position="4044"/>
        <end position="4060"/>
    </location>
</feature>
<evidence type="ECO:0000313" key="3">
    <source>
        <dbReference type="Proteomes" id="UP000076420"/>
    </source>
</evidence>
<feature type="compositionally biased region" description="Basic and acidic residues" evidence="1">
    <location>
        <begin position="4914"/>
        <end position="4923"/>
    </location>
</feature>
<feature type="compositionally biased region" description="Acidic residues" evidence="1">
    <location>
        <begin position="3773"/>
        <end position="3783"/>
    </location>
</feature>
<gene>
    <name evidence="2" type="primary">106063623</name>
</gene>
<feature type="region of interest" description="Disordered" evidence="1">
    <location>
        <begin position="1799"/>
        <end position="1824"/>
    </location>
</feature>
<feature type="region of interest" description="Disordered" evidence="1">
    <location>
        <begin position="5055"/>
        <end position="5110"/>
    </location>
</feature>
<feature type="compositionally biased region" description="Polar residues" evidence="1">
    <location>
        <begin position="2710"/>
        <end position="2731"/>
    </location>
</feature>
<feature type="compositionally biased region" description="Polar residues" evidence="1">
    <location>
        <begin position="4552"/>
        <end position="4567"/>
    </location>
</feature>
<feature type="compositionally biased region" description="Basic and acidic residues" evidence="1">
    <location>
        <begin position="2733"/>
        <end position="2764"/>
    </location>
</feature>
<protein>
    <submittedName>
        <fullName evidence="2">Uncharacterized protein</fullName>
    </submittedName>
</protein>
<feature type="compositionally biased region" description="Basic and acidic residues" evidence="1">
    <location>
        <begin position="5189"/>
        <end position="5214"/>
    </location>
</feature>
<feature type="region of interest" description="Disordered" evidence="1">
    <location>
        <begin position="2469"/>
        <end position="2531"/>
    </location>
</feature>
<feature type="compositionally biased region" description="Basic and acidic residues" evidence="1">
    <location>
        <begin position="4499"/>
        <end position="4511"/>
    </location>
</feature>
<feature type="region of interest" description="Disordered" evidence="1">
    <location>
        <begin position="1"/>
        <end position="150"/>
    </location>
</feature>
<feature type="compositionally biased region" description="Basic and acidic residues" evidence="1">
    <location>
        <begin position="3430"/>
        <end position="3442"/>
    </location>
</feature>
<feature type="region of interest" description="Disordered" evidence="1">
    <location>
        <begin position="1539"/>
        <end position="1652"/>
    </location>
</feature>
<feature type="compositionally biased region" description="Acidic residues" evidence="1">
    <location>
        <begin position="2882"/>
        <end position="2892"/>
    </location>
</feature>
<feature type="compositionally biased region" description="Basic and acidic residues" evidence="1">
    <location>
        <begin position="2999"/>
        <end position="3046"/>
    </location>
</feature>
<feature type="region of interest" description="Disordered" evidence="1">
    <location>
        <begin position="4543"/>
        <end position="4569"/>
    </location>
</feature>
<sequence>MYSRAEIVTDEEPTQEKKVSPSLPGVYGDIVSPVSEGGSSYIDEPSPVPEPTLPEDFRADELDYEKIEDDDERSAIDDGVKCESAEEMPGDISSERDFFETPEQSFDKSDKLAKNSSVDAEYKDNYEDEADEQEIRDSEDAGPDYEPDEFQECDACGFEEGDRDEETTAVTEGQDDYVDRLEETLECRKVIIVQERPEVIVNEVSILTVEAGDTYVDRSEETLECQKVTVKRGQTPDRPVGFQVAYTSNNELIAAAATLVDDQESLEVSGDHYSPGETYTEEVRPDGTIVRHRKIRTTKEGSSVDMEEFCEETPAKEETEVEDHEEIMADGTVHTTHTVRRHSFKKVKKHLKSVDGDEKEEEITEVIPGSEKKEIIETFDEPPRMVHEEEEMDEILDDGTKVHRKIILNRMVHRIRTHQESFDSDHGRHVEDYEIDEIIPGTESAFLADPDSDSSSSEYDEHEVEKIQEKTEILDDGTIVKSKLLTTDSTHKTRSRTGSIDETEIERIVEEESITPSPRPRSPVDADPYDVTGKQPVKTITKTSHIEESVKDDVVERTLEVVEDMIATGALKSSEDYSDATVAESFKAPTVEVQYEGDGNQYQEAFTGSQAFQSEDKYELEGLKEKRIVREQLASSRTEHLQETSSHIYTVEQTCQEVDVTEETVAIENIGIYEAAIIREEVEHFQIPRQDEEIFSDTFESMATIEDTQYEMASEAIVHEEREETKELEISSHEKREETKELEILSHEEREATKELKILSHEEREATKELEILSHEEMDETEMTETQPIQLEDEGEKTPVADAESPLTDLKYVTLTDPVTKELVREKIETIEEVVADMERKFERRSLDRDTEPLSAGTVEPTGYITKDHELAKSELTEDASETTQDVSEIKSELVESLESQHDIESYKDVEVAYTQEVLHIEEYYHGDESEEITPACDDSRLIEIQETELISEKRQIEGEIDSLSATAGSDIAGMEEIEQEVESQEDYSYDVSSKVGTFSEQLDQREEYPLDRALKETKQEVEGDTIQKANVGFVSASAISLPDESEDEIQEVISITKAQDVHSALGQDFVEKKQYQMSSEELEEDDQDFETCDIAEKELTEFEETELAIHQELESSQELHQEETLIMDEKKHYYQESRLHEHKEYLTEKMTGHKTEEHIKQTEQVIIVEGMKKEDYSIDKEECVEKIETYINTKEQEQYAEQRQEKEEYVEERQKEVYTEEQEEYVEEKQKEEEYTEEQEEYVEERQKEEVYTDEQEEFVEEKQKEVYTEEQEEYVEEKQKEEVYTDEQEEFVEERQKEEVYTEEHEEYVEERQKEAYTEEQKEFGEERQKQEYTEEQEEYVEERQKEVYTEEQEEYVEERQKEVYTEEQEEYVEERQKEVYTEEQDEYVEERQKEVYTEEQEEYVEERQKEVYTEEQEEYVEEKQKEVYTEEQEEYVEERQKKEEYTEEQEEYVEERQKEVYTEEQEEYVEERQKEVFTEEQEEFLDERQKEVYTEEQEEYVEERQKKVYTEEQEEFLEERHKKEYTEEQEECVEEKQKEIYTEEQEEYVEEKQKEVYTDRQEEYVEERQKEVYTEEQEEFVEEKQKEVYTEEQEEYVEEKQKEEDYNEEQEEYVEERQTKIYTDDKEEHFEERQKDVYTEEEEETVEDRLKEEYVEKGNEEFIDGRDEYLIERETYFKEQEMHKLSQKSDYSEEHKVFVEERLNEEITKLQKEGETFRELTQQEEKEYEEQISQAITLSHAFHERSEIQKEISQPIDNEVCETTPFVMVTSAESTSEQRTPSEKDLAILLNLDESESVSEKAIGSSPEDQEDLENDDLDQDQTMVRDFVELDKELEEQESLTAALLSKSLKDEQDLYVTTTEKQDSASYNVEVMSSRQIITESSLEQIYEKSSESEMTQSQDSIPDEKVDIYSSEKHIFEEKIEETEEYTSREKEWSMVSKESVTSLDGSHVNEYELELSKAIVQEALYTSIESSKKMETSEKESEESIITDAKLIDEQKIAGGMMDELQALEDQQYVEDESSEEDSEDYEQESVELTLQQSIERKEIKLEHSNAVITHRKDQALDSSEGDDVDMEQSVDRLETFTVEEREEHTEKDLIISEEEEKYWTQEKEIETRSETVIEERCHILSSKEVEFTKEDVSHETTQDFLDYPETFIDRKEEFMELISDCVDREEEEKERFISCEISDTSQDRISQGNNAPTSQQTARENDSFLQGPVDGINMGLHLPRSPFYPTCSTEVQDRSGSPSDLDEEITEMENKLSQMKQMVGFDEDSPEEEFLSPEAASPLLRKPLRSSEEHSLLKVSSISGSEYASQSDVENAQSDTTGTGSYYTAHSEIMSSSDYSAPSDVMTASECTAQSETMTGSEYTVTGSEHEDDEYESEGRLSADISQQIFLEQNALRFREKRSTSLSSSSEEDQEDDTCRLDRPPSPSEFTLIASQDQSKLNISLGLTSEATISSRAVSEIISETSAETQYDRLHVEPDKEMERDSLQGDEEDEDYDEEEEEEEDRVIEEPIAGDRPPSPSEFTLIASQDKESLNKLLGLDEMASPEEEQESPMLWEHELEKAMMDVDAQSTASSDAALMIGLDRMSAAGTDNNTMSGVSSESGQQPDSNEDQLYAETPDDEDGKDTEELYQAYMKVTEDNEDRSKDSDVNFDNTQTQDSQISLYQKDESKDTLYSEADYGSPQAYFEEVSKEYHQEENNVEESSFQVASESTHRTMTTSSAEFQEMKEESSPSQNLEEHYLKQESRSHFENRTHSENVVTSSFEMSEGKFSKKTFEMSELDKQFLMTSEDHLNSKKYSVNSEYEASWSTTLTERIDLCDNLASRFMEGDDELGQNAAMGMSLHAEDKMSSSSSEVAQLDDFDNQDVEIREASEETSEETDVEDQFSPVVKQTDESSFSFEPDVQLHHKQDEFIPEKEKHPDKDLLFDSNVEDRFLDERETSFLEEEEVEDFDHTELEPELCVLALGDEQEREDELEISEHPSGFEGVSSSEDKGLDDENIHKFDIVKDQESKRTLVKQETRDISPEDLEEKPLKSDFPDDYMLDSTDHYQELIFQTQYEMSYAESQQYETYKTMYEIKETLDEEEETEEPSDDAGKEKMTNKQSLEDIVPENEDEQLEASGGADVPATPDEDIDLSSKSSSDSGGVEVFDEQTGTYSRLPWEIAHQYKRQFSESFNEEQKACVKAQKSIDLGTFYRRDRTKDEDFMERSFYDEADTSDIITVAKRKVTFELKHEESGNTVVSEEEEEVQPKDESLCEPYECIDATHEADVISTILESRQKVKHEIARQVFDQEYPDTPKQDSQFQVASSTYTHQTLFDETEEDFTYVQRSEELYTYSEVNERVSVVSRESRMAQQELLLQESFDEEDRSLSPSRDKSCKKLSTTFEETISVIPPPHPTHFPMAVHSVGKSLADNEIYESSETERDSTEEKLSPIEETPGIDDIEEEDTTLKSTPPLEKRVTFQTDRLTTRASEQSVDDFKASSSSSELSVEPTLLAASYDLESGSVFHIVTAYDISPDTVEKQGPIEMAGKSILSSPEDDVFETDSTSPQRTHDSLSSDTPAFILYGHLLSGAGICSSPPIPLPPVSTPREGSSEKVDLSSHLLSASSKLEMLKHTERLDSKDGEDTTLQEDDMSSPHEEEIAITEMQSTEASPESEDNLDKLMDEETIQNGLLENFDNGAVPLNQSTEASVNVNAFPCVLNGPTEVHYIPEYDGGDDDIATVILPGAQPVISFLQRDFSPPSHEDIIEPEMSSSYEAKPDIQQPEEEEEETREVEEPIHPSYALTRHTAPDSEKYEEENVDYADSIMPTVISFVLAKPDIQQPEEEVNVEMEEPLQATIMTTSQAKPDIQQPEDKEDVPDGEEIIQPSIMTTSQAKPDIQQPTEDQGNGHPVVEDPVQSSIVNVTQMSPTQYLWEQVGSSGYKISQEFVDEEDAQALKQEKDLLSLSSGEDEDLRNLAEQEESLSPYSAEKEELEEVAYEFSKETVYHGKRALDVDIADMTFSGAYEEQEDAYQQDYAVCGAKPAVEHESAQQEGEEEIEEEEEFEERPEEELIRLEEPPTETDDDTEENLKSHDIKEEKSEVESFEHSSADFLRVGVHSDLDRPLSPTPDALRQGFFGGNFTPPQGGAFTPPQSGMFTPPISDIQTPPHLSHEHETISEEAVVIEQTASTFVESILEDVKTQVSSQECSPETEMEHQQIDEFDSSNYVIDDSKTEDYNNEYQSLDKFSDSEKRRGITLVKQISEDIPGIVLTQYLHQEMNEDEFYGYSPQNENISEDEEDNYEEELEIQETSLDDKESKLDQTEEKNIQDTASHPMLLNLQESDLQSTEGQSETPTEQKLSEFSQEAAFDQKLDSFLEQYTPSTGLGLTEAFQSTALEDQIFFNQDPQYGFEDGSESVDLYMSQEDHADTSSVDSFATVVAAEAEDTDNYEPDENRLAEIASMTSSFTSDIHVPITEDSQKETSDDVGDTEDDDTSMETSQEWTSVVSEEKDRESDASIDSDRFEFVDRAALSIITEMSDEDKFEMIEREDLESEAGLSDQFGSSPDNNIQQSPGISTFRFFGRGTDRDDASISSSLAEFEQMEKAIPFSSSLSSLERDIDKECFGGSYDERKFVGFPRLRGEDSTSIASSLAEFEHLEQVLVVSSSASSVEKQTPESKSSGGSGDNTSNSISSSLADFEKIEQDCQADSDEKKSSVESSCRQSEASSYTSLNEFERLEREIAVASELEVEAQKIVSILESGVLMGSAQFGSSDFSDVGAGDEDDGGQEDIDHDSLSEGGRLYHDVDGDSLDGESSEITEMASSVVFAGPELVASQPILDLDNDSLQGEALMQLSSDSLILEQRMKTSDSAKFDTDSLIFDTDSLFEQEDRMVRSADSLELGGQSGHSSAGGQSGHSSAGPSSEKREEKMVQIEDQMQTSADSLELDNSKEETKEEANKESHLEDSLMMGSMESAAWSMGSSGGTGQSMSESHTDSSQSHDIMQVSTESDILKANAKSAFSVEQRSEIITEETHHYSKSETFQWCQEDTSVQYISEGAHPFPTHFDSQSKYKRKSKTQSELEEFLKTERQEKMDLKSKAKRESPKFFEEDPVKEESPFLSWGPYQETKKVYTMVEWEEMKRLKREKLEQEARAAAQSSSSPDLSQDSQEDRLQSSSSQSPPSVKMTLTSSSTYTSTHSRGERSGYEERTSGDEDDGGDGKPEGDDQYSSGAHGDDDDVQTHRLMMKKEVHKKTTIGLDGQEHTTIREDSQVQHDNEPPEELRESMQEIINQFMESDPQPAHLLPAESKEDEV</sequence>
<feature type="region of interest" description="Disordered" evidence="1">
    <location>
        <begin position="3590"/>
        <end position="3609"/>
    </location>
</feature>
<dbReference type="STRING" id="6526.A0A2C9JQC9"/>
<feature type="compositionally biased region" description="Low complexity" evidence="1">
    <location>
        <begin position="5164"/>
        <end position="5188"/>
    </location>
</feature>
<feature type="compositionally biased region" description="Acidic residues" evidence="1">
    <location>
        <begin position="4771"/>
        <end position="4783"/>
    </location>
</feature>
<feature type="compositionally biased region" description="Basic and acidic residues" evidence="1">
    <location>
        <begin position="93"/>
        <end position="113"/>
    </location>
</feature>
<feature type="compositionally biased region" description="Acidic residues" evidence="1">
    <location>
        <begin position="4476"/>
        <end position="4487"/>
    </location>
</feature>
<feature type="region of interest" description="Disordered" evidence="1">
    <location>
        <begin position="2187"/>
        <end position="2392"/>
    </location>
</feature>
<accession>A0A2C9JQC9</accession>
<feature type="region of interest" description="Disordered" evidence="1">
    <location>
        <begin position="2978"/>
        <end position="3051"/>
    </location>
</feature>
<feature type="compositionally biased region" description="Low complexity" evidence="1">
    <location>
        <begin position="5143"/>
        <end position="5157"/>
    </location>
</feature>
<feature type="compositionally biased region" description="Acidic residues" evidence="1">
    <location>
        <begin position="4285"/>
        <end position="4299"/>
    </location>
</feature>
<feature type="compositionally biased region" description="Polar residues" evidence="1">
    <location>
        <begin position="2189"/>
        <end position="2210"/>
    </location>
</feature>
<feature type="region of interest" description="Disordered" evidence="1">
    <location>
        <begin position="4891"/>
        <end position="4993"/>
    </location>
</feature>
<feature type="compositionally biased region" description="Acidic residues" evidence="1">
    <location>
        <begin position="4069"/>
        <end position="4078"/>
    </location>
</feature>
<feature type="compositionally biased region" description="Acidic residues" evidence="1">
    <location>
        <begin position="2019"/>
        <end position="2036"/>
    </location>
</feature>
<dbReference type="VEuPathDB" id="VectorBase:BGLAX_034075"/>
<feature type="region of interest" description="Disordered" evidence="1">
    <location>
        <begin position="4272"/>
        <end position="4353"/>
    </location>
</feature>
<feature type="region of interest" description="Disordered" evidence="1">
    <location>
        <begin position="3426"/>
        <end position="3451"/>
    </location>
</feature>
<feature type="compositionally biased region" description="Acidic residues" evidence="1">
    <location>
        <begin position="2496"/>
        <end position="2515"/>
    </location>
</feature>
<proteinExistence type="predicted"/>
<feature type="compositionally biased region" description="Polar residues" evidence="1">
    <location>
        <begin position="2357"/>
        <end position="2375"/>
    </location>
</feature>
<feature type="compositionally biased region" description="Acidic residues" evidence="1">
    <location>
        <begin position="1608"/>
        <end position="1617"/>
    </location>
</feature>
<feature type="region of interest" description="Disordered" evidence="1">
    <location>
        <begin position="3541"/>
        <end position="3567"/>
    </location>
</feature>
<feature type="compositionally biased region" description="Polar residues" evidence="1">
    <location>
        <begin position="2306"/>
        <end position="2348"/>
    </location>
</feature>
<feature type="compositionally biased region" description="Basic and acidic residues" evidence="1">
    <location>
        <begin position="4784"/>
        <end position="4793"/>
    </location>
</feature>
<feature type="compositionally biased region" description="Acidic residues" evidence="1">
    <location>
        <begin position="1235"/>
        <end position="1244"/>
    </location>
</feature>
<feature type="compositionally biased region" description="Basic and acidic residues" evidence="1">
    <location>
        <begin position="73"/>
        <end position="84"/>
    </location>
</feature>
<feature type="compositionally biased region" description="Acidic residues" evidence="1">
    <location>
        <begin position="1811"/>
        <end position="1823"/>
    </location>
</feature>
<feature type="region of interest" description="Disordered" evidence="1">
    <location>
        <begin position="2407"/>
        <end position="2445"/>
    </location>
</feature>
<feature type="region of interest" description="Disordered" evidence="1">
    <location>
        <begin position="3953"/>
        <end position="3980"/>
    </location>
</feature>
<feature type="region of interest" description="Disordered" evidence="1">
    <location>
        <begin position="4765"/>
        <end position="4793"/>
    </location>
</feature>
<feature type="compositionally biased region" description="Low complexity" evidence="1">
    <location>
        <begin position="4897"/>
        <end position="4913"/>
    </location>
</feature>
<feature type="compositionally biased region" description="Basic and acidic residues" evidence="1">
    <location>
        <begin position="5068"/>
        <end position="5107"/>
    </location>
</feature>
<feature type="compositionally biased region" description="Basic and acidic residues" evidence="1">
    <location>
        <begin position="5250"/>
        <end position="5272"/>
    </location>
</feature>
<feature type="region of interest" description="Disordered" evidence="1">
    <location>
        <begin position="720"/>
        <end position="740"/>
    </location>
</feature>
<feature type="compositionally biased region" description="Basic and acidic residues" evidence="1">
    <location>
        <begin position="4079"/>
        <end position="4100"/>
    </location>
</feature>
<feature type="compositionally biased region" description="Polar residues" evidence="1">
    <location>
        <begin position="4331"/>
        <end position="4353"/>
    </location>
</feature>
<feature type="compositionally biased region" description="Acidic residues" evidence="1">
    <location>
        <begin position="140"/>
        <end position="150"/>
    </location>
</feature>
<feature type="compositionally biased region" description="Basic and acidic residues" evidence="1">
    <location>
        <begin position="1312"/>
        <end position="1335"/>
    </location>
</feature>
<feature type="region of interest" description="Disordered" evidence="1">
    <location>
        <begin position="2879"/>
        <end position="2912"/>
    </location>
</feature>
<feature type="region of interest" description="Disordered" evidence="1">
    <location>
        <begin position="4034"/>
        <end position="4166"/>
    </location>
</feature>
<organism evidence="2 3">
    <name type="scientific">Biomphalaria glabrata</name>
    <name type="common">Bloodfluke planorb</name>
    <name type="synonym">Freshwater snail</name>
    <dbReference type="NCBI Taxonomy" id="6526"/>
    <lineage>
        <taxon>Eukaryota</taxon>
        <taxon>Metazoa</taxon>
        <taxon>Spiralia</taxon>
        <taxon>Lophotrochozoa</taxon>
        <taxon>Mollusca</taxon>
        <taxon>Gastropoda</taxon>
        <taxon>Heterobranchia</taxon>
        <taxon>Euthyneura</taxon>
        <taxon>Panpulmonata</taxon>
        <taxon>Hygrophila</taxon>
        <taxon>Lymnaeoidea</taxon>
        <taxon>Planorbidae</taxon>
        <taxon>Biomphalaria</taxon>
    </lineage>
</organism>
<feature type="compositionally biased region" description="Basic and acidic residues" evidence="1">
    <location>
        <begin position="55"/>
        <end position="65"/>
    </location>
</feature>
<feature type="region of interest" description="Disordered" evidence="1">
    <location>
        <begin position="2016"/>
        <end position="2036"/>
    </location>
</feature>
<feature type="region of interest" description="Disordered" evidence="1">
    <location>
        <begin position="3619"/>
        <end position="3649"/>
    </location>
</feature>
<evidence type="ECO:0000256" key="1">
    <source>
        <dbReference type="SAM" id="MobiDB-lite"/>
    </source>
</evidence>
<evidence type="ECO:0000313" key="2">
    <source>
        <dbReference type="EnsemblMetazoa" id="BGLB006321-PB"/>
    </source>
</evidence>
<feature type="region of interest" description="Disordered" evidence="1">
    <location>
        <begin position="2596"/>
        <end position="2678"/>
    </location>
</feature>
<feature type="region of interest" description="Disordered" evidence="1">
    <location>
        <begin position="3083"/>
        <end position="3161"/>
    </location>
</feature>
<feature type="region of interest" description="Disordered" evidence="1">
    <location>
        <begin position="3472"/>
        <end position="3493"/>
    </location>
</feature>
<feature type="region of interest" description="Disordered" evidence="1">
    <location>
        <begin position="4656"/>
        <end position="4723"/>
    </location>
</feature>
<feature type="region of interest" description="Disordered" evidence="1">
    <location>
        <begin position="1214"/>
        <end position="1387"/>
    </location>
</feature>
<dbReference type="KEGG" id="bgt:106063623"/>